<evidence type="ECO:0000256" key="12">
    <source>
        <dbReference type="ARBA" id="ARBA00023137"/>
    </source>
</evidence>
<dbReference type="InterPro" id="IPR027417">
    <property type="entry name" value="P-loop_NTPase"/>
</dbReference>
<dbReference type="GO" id="GO:0005524">
    <property type="term" value="F:ATP binding"/>
    <property type="evidence" value="ECO:0007669"/>
    <property type="project" value="UniProtKB-KW"/>
</dbReference>
<dbReference type="GO" id="GO:0042802">
    <property type="term" value="F:identical protein binding"/>
    <property type="evidence" value="ECO:0007669"/>
    <property type="project" value="UniProtKB-ARBA"/>
</dbReference>
<dbReference type="InterPro" id="IPR005702">
    <property type="entry name" value="Wzc-like_C"/>
</dbReference>
<dbReference type="Pfam" id="PF13614">
    <property type="entry name" value="AAA_31"/>
    <property type="match status" value="1"/>
</dbReference>
<dbReference type="Proteomes" id="UP000077787">
    <property type="component" value="Chromosome"/>
</dbReference>
<dbReference type="AlphaFoldDB" id="A0A172WL64"/>
<accession>A0A172WL64</accession>
<keyword evidence="3" id="KW-1003">Cell membrane</keyword>
<organism evidence="18 19">
    <name type="scientific">Stutzerimonas stutzeri</name>
    <name type="common">Pseudomonas stutzeri</name>
    <dbReference type="NCBI Taxonomy" id="316"/>
    <lineage>
        <taxon>Bacteria</taxon>
        <taxon>Pseudomonadati</taxon>
        <taxon>Pseudomonadota</taxon>
        <taxon>Gammaproteobacteria</taxon>
        <taxon>Pseudomonadales</taxon>
        <taxon>Pseudomonadaceae</taxon>
        <taxon>Stutzerimonas</taxon>
    </lineage>
</organism>
<keyword evidence="6 14" id="KW-0812">Transmembrane</keyword>
<evidence type="ECO:0000259" key="15">
    <source>
        <dbReference type="Pfam" id="PF02706"/>
    </source>
</evidence>
<name>A0A172WL64_STUST</name>
<dbReference type="GO" id="GO:0004713">
    <property type="term" value="F:protein tyrosine kinase activity"/>
    <property type="evidence" value="ECO:0007669"/>
    <property type="project" value="UniProtKB-KW"/>
</dbReference>
<dbReference type="PANTHER" id="PTHR32309">
    <property type="entry name" value="TYROSINE-PROTEIN KINASE"/>
    <property type="match status" value="1"/>
</dbReference>
<keyword evidence="7" id="KW-0547">Nucleotide-binding</keyword>
<evidence type="ECO:0000256" key="6">
    <source>
        <dbReference type="ARBA" id="ARBA00022692"/>
    </source>
</evidence>
<gene>
    <name evidence="18" type="ORF">PS273GM_03115</name>
</gene>
<feature type="domain" description="AAA" evidence="16">
    <location>
        <begin position="540"/>
        <end position="652"/>
    </location>
</feature>
<dbReference type="PANTHER" id="PTHR32309:SF32">
    <property type="entry name" value="TYROSINE-PROTEIN KINASE ETK-RELATED"/>
    <property type="match status" value="1"/>
</dbReference>
<evidence type="ECO:0000256" key="4">
    <source>
        <dbReference type="ARBA" id="ARBA00022519"/>
    </source>
</evidence>
<evidence type="ECO:0000256" key="8">
    <source>
        <dbReference type="ARBA" id="ARBA00022777"/>
    </source>
</evidence>
<evidence type="ECO:0000256" key="2">
    <source>
        <dbReference type="ARBA" id="ARBA00008883"/>
    </source>
</evidence>
<dbReference type="EMBL" id="CP015641">
    <property type="protein sequence ID" value="ANF24208.1"/>
    <property type="molecule type" value="Genomic_DNA"/>
</dbReference>
<sequence length="724" mass="79501">MRTENSSNRSEEDGQEINPVQILAIVIDNWRFIALITGLFGALALAYALSARPLFEAVSMLEVEPKSPGAASFSERHESVALNVPPAIAQTHVMKSAAVLGAAVDALQLDISVRPKAIPIIGEFLSRHFIFDANRDELPRIELLDVPKVLRDKPLRLLVGQDDAFQLLDPRGRELLSGIAPHGAQSSDDDVQLKISRLDAEPGSEFVLTKEPRLAALLRLQNQLQIDEVEEGSGIFVLSITDADPERAVNILAEVMKAYVAQNIERAAADASSGLEFLTTELPAMRAKLEQSELALNRFQTQAGSVDISLEIEGYLNQLVALDSKISALRLQQTELASRFTSEHPAYQTLVNQIESLTLEQQSLSRKIGTLPETQQELVRLSRDVKVNNEIYLLMLNRAQELEVMRNGIAGNVHVLDQPVADTISPAWPNRKLVVLGGLVVGFGLALAIVFIRRKLFPSIESIDEIERLGLPVLAAVPMFSAKQLEGVLGDGAPAKQPAVLMGANDPCTEALRSLRTCLRLSLPNRRNNLIMLSGPSPAVGKSFISLNFAVLAARAGQRVLLIDADMRRGHLHEALALSEENGFAEVLQNQSSVTAAIRPTAVENLSFLPRGKPPLWPAELLLEPILENVLQRVGELFDLVVIDTPPLLAVSDALIIGQHAGINLMVLRFDFTAAREVELVLRRFEQNNTELHGAIFNSVEERTSTRYGYSKSCYRLDYRTVHS</sequence>
<dbReference type="InterPro" id="IPR032807">
    <property type="entry name" value="GNVR"/>
</dbReference>
<evidence type="ECO:0000256" key="10">
    <source>
        <dbReference type="ARBA" id="ARBA00022989"/>
    </source>
</evidence>
<reference evidence="18 19" key="1">
    <citation type="submission" date="2016-05" db="EMBL/GenBank/DDBJ databases">
        <title>Genome sequence of Pseudomonas stutzeri 273 and identification of the exopolysaccharide biosynthesis locus.</title>
        <authorList>
            <person name="Wu S."/>
            <person name="Sun C."/>
        </authorList>
    </citation>
    <scope>NUCLEOTIDE SEQUENCE [LARGE SCALE GENOMIC DNA]</scope>
    <source>
        <strain evidence="18 19">273</strain>
    </source>
</reference>
<comment type="similarity">
    <text evidence="2">Belongs to the etk/wzc family.</text>
</comment>
<dbReference type="GO" id="GO:0005886">
    <property type="term" value="C:plasma membrane"/>
    <property type="evidence" value="ECO:0007669"/>
    <property type="project" value="UniProtKB-SubCell"/>
</dbReference>
<keyword evidence="8" id="KW-0418">Kinase</keyword>
<dbReference type="OrthoDB" id="9775724at2"/>
<evidence type="ECO:0000256" key="13">
    <source>
        <dbReference type="ARBA" id="ARBA00053015"/>
    </source>
</evidence>
<feature type="transmembrane region" description="Helical" evidence="14">
    <location>
        <begin position="32"/>
        <end position="50"/>
    </location>
</feature>
<dbReference type="InterPro" id="IPR003856">
    <property type="entry name" value="LPS_length_determ_N"/>
</dbReference>
<evidence type="ECO:0000259" key="17">
    <source>
        <dbReference type="Pfam" id="PF13807"/>
    </source>
</evidence>
<dbReference type="RefSeq" id="WP_064480563.1">
    <property type="nucleotide sequence ID" value="NZ_CP015641.1"/>
</dbReference>
<keyword evidence="5" id="KW-0808">Transferase</keyword>
<keyword evidence="9" id="KW-0067">ATP-binding</keyword>
<evidence type="ECO:0000256" key="9">
    <source>
        <dbReference type="ARBA" id="ARBA00022840"/>
    </source>
</evidence>
<dbReference type="Pfam" id="PF02706">
    <property type="entry name" value="Wzz"/>
    <property type="match status" value="1"/>
</dbReference>
<keyword evidence="11 14" id="KW-0472">Membrane</keyword>
<evidence type="ECO:0000259" key="16">
    <source>
        <dbReference type="Pfam" id="PF13614"/>
    </source>
</evidence>
<dbReference type="InterPro" id="IPR050445">
    <property type="entry name" value="Bact_polysacc_biosynth/exp"/>
</dbReference>
<dbReference type="SUPFAM" id="SSF52540">
    <property type="entry name" value="P-loop containing nucleoside triphosphate hydrolases"/>
    <property type="match status" value="1"/>
</dbReference>
<evidence type="ECO:0000256" key="5">
    <source>
        <dbReference type="ARBA" id="ARBA00022679"/>
    </source>
</evidence>
<keyword evidence="12" id="KW-0829">Tyrosine-protein kinase</keyword>
<proteinExistence type="inferred from homology"/>
<evidence type="ECO:0000256" key="1">
    <source>
        <dbReference type="ARBA" id="ARBA00004429"/>
    </source>
</evidence>
<feature type="transmembrane region" description="Helical" evidence="14">
    <location>
        <begin position="433"/>
        <end position="452"/>
    </location>
</feature>
<comment type="catalytic activity">
    <reaction evidence="13">
        <text>L-tyrosyl-[protein] + ATP = O-phospho-L-tyrosyl-[protein] + ADP + H(+)</text>
        <dbReference type="Rhea" id="RHEA:10596"/>
        <dbReference type="Rhea" id="RHEA-COMP:10136"/>
        <dbReference type="Rhea" id="RHEA-COMP:20101"/>
        <dbReference type="ChEBI" id="CHEBI:15378"/>
        <dbReference type="ChEBI" id="CHEBI:30616"/>
        <dbReference type="ChEBI" id="CHEBI:46858"/>
        <dbReference type="ChEBI" id="CHEBI:61978"/>
        <dbReference type="ChEBI" id="CHEBI:456216"/>
    </reaction>
</comment>
<dbReference type="FunFam" id="3.40.50.300:FF:000527">
    <property type="entry name" value="Tyrosine-protein kinase etk"/>
    <property type="match status" value="1"/>
</dbReference>
<dbReference type="Pfam" id="PF23607">
    <property type="entry name" value="WZC_N"/>
    <property type="match status" value="1"/>
</dbReference>
<dbReference type="CDD" id="cd05387">
    <property type="entry name" value="BY-kinase"/>
    <property type="match status" value="1"/>
</dbReference>
<protein>
    <recommendedName>
        <fullName evidence="20">Non-specific protein-tyrosine kinase</fullName>
    </recommendedName>
</protein>
<evidence type="ECO:0000313" key="18">
    <source>
        <dbReference type="EMBL" id="ANF24208.1"/>
    </source>
</evidence>
<evidence type="ECO:0000313" key="19">
    <source>
        <dbReference type="Proteomes" id="UP000077787"/>
    </source>
</evidence>
<keyword evidence="4" id="KW-0997">Cell inner membrane</keyword>
<dbReference type="Pfam" id="PF13807">
    <property type="entry name" value="GNVR"/>
    <property type="match status" value="1"/>
</dbReference>
<dbReference type="InterPro" id="IPR025669">
    <property type="entry name" value="AAA_dom"/>
</dbReference>
<keyword evidence="10 14" id="KW-1133">Transmembrane helix</keyword>
<evidence type="ECO:0000256" key="3">
    <source>
        <dbReference type="ARBA" id="ARBA00022475"/>
    </source>
</evidence>
<comment type="subcellular location">
    <subcellularLocation>
        <location evidence="1">Cell inner membrane</location>
        <topology evidence="1">Multi-pass membrane protein</topology>
    </subcellularLocation>
</comment>
<evidence type="ECO:0008006" key="20">
    <source>
        <dbReference type="Google" id="ProtNLM"/>
    </source>
</evidence>
<dbReference type="NCBIfam" id="TIGR01007">
    <property type="entry name" value="eps_fam"/>
    <property type="match status" value="1"/>
</dbReference>
<evidence type="ECO:0000256" key="7">
    <source>
        <dbReference type="ARBA" id="ARBA00022741"/>
    </source>
</evidence>
<feature type="domain" description="Tyrosine-protein kinase G-rich" evidence="17">
    <location>
        <begin position="373"/>
        <end position="454"/>
    </location>
</feature>
<dbReference type="Gene3D" id="3.40.50.300">
    <property type="entry name" value="P-loop containing nucleotide triphosphate hydrolases"/>
    <property type="match status" value="1"/>
</dbReference>
<evidence type="ECO:0000256" key="11">
    <source>
        <dbReference type="ARBA" id="ARBA00023136"/>
    </source>
</evidence>
<feature type="domain" description="Polysaccharide chain length determinant N-terminal" evidence="15">
    <location>
        <begin position="16"/>
        <end position="106"/>
    </location>
</feature>
<evidence type="ECO:0000256" key="14">
    <source>
        <dbReference type="SAM" id="Phobius"/>
    </source>
</evidence>